<dbReference type="SUPFAM" id="SSF56112">
    <property type="entry name" value="Protein kinase-like (PK-like)"/>
    <property type="match status" value="1"/>
</dbReference>
<dbReference type="PROSITE" id="PS00107">
    <property type="entry name" value="PROTEIN_KINASE_ATP"/>
    <property type="match status" value="1"/>
</dbReference>
<keyword evidence="4 15" id="KW-0418">Kinase</keyword>
<sequence length="418" mass="46634">LQRLKNQDIDEDQRRNLSSFVETKHSIGQLAPEDFDKLNELGTGNGGVVRKVRHLKSNIIMAKKSIHLEIKPAVRQQIMRELQVLHDCNSPYIVGYFGAYYADGDISLCMEYMDGGSLDILLKHAGRIPEPIISIILYSVLKGLIYLHDSWRIIHRDVKPSNILVKRNGEVKLCDFGVSGQLIDSMANSFVGTRSYMAPERLSGEQYSTLSDIWSLGLSLLEFATGRYPIPPIEEKELFVNNAFSTDRKANLQEHLLVARAGRALTHIVSPSETPSIFELLSSIVDNEPPKLPKIGFSDDLVDLVEKCLQREPSKRLGLNELLMHSFVRTVGNLYPDGVDRRASVCLTSSVSLDSNKGPQENPPFVNEAALLSPRSPASREARPLVVQRSFNSVTQNAELAEIMSNYLTAILPPLTED</sequence>
<accession>A0ABD2PXJ2</accession>
<evidence type="ECO:0000256" key="4">
    <source>
        <dbReference type="ARBA" id="ARBA00022777"/>
    </source>
</evidence>
<keyword evidence="5 12" id="KW-0067">ATP-binding</keyword>
<evidence type="ECO:0000256" key="11">
    <source>
        <dbReference type="ARBA" id="ARBA00051693"/>
    </source>
</evidence>
<evidence type="ECO:0000256" key="13">
    <source>
        <dbReference type="RuleBase" id="RU000304"/>
    </source>
</evidence>
<feature type="domain" description="Protein kinase" evidence="14">
    <location>
        <begin position="35"/>
        <end position="328"/>
    </location>
</feature>
<comment type="catalytic activity">
    <reaction evidence="11">
        <text>L-tyrosyl-[protein] + ATP = O-phospho-L-tyrosyl-[protein] + ADP + H(+)</text>
        <dbReference type="Rhea" id="RHEA:10596"/>
        <dbReference type="Rhea" id="RHEA-COMP:10136"/>
        <dbReference type="Rhea" id="RHEA-COMP:20101"/>
        <dbReference type="ChEBI" id="CHEBI:15378"/>
        <dbReference type="ChEBI" id="CHEBI:30616"/>
        <dbReference type="ChEBI" id="CHEBI:46858"/>
        <dbReference type="ChEBI" id="CHEBI:61978"/>
        <dbReference type="ChEBI" id="CHEBI:456216"/>
        <dbReference type="EC" id="2.7.12.2"/>
    </reaction>
</comment>
<dbReference type="GO" id="GO:0004674">
    <property type="term" value="F:protein serine/threonine kinase activity"/>
    <property type="evidence" value="ECO:0007669"/>
    <property type="project" value="UniProtKB-KW"/>
</dbReference>
<dbReference type="GO" id="GO:0004713">
    <property type="term" value="F:protein tyrosine kinase activity"/>
    <property type="evidence" value="ECO:0007669"/>
    <property type="project" value="UniProtKB-KW"/>
</dbReference>
<dbReference type="InterPro" id="IPR000719">
    <property type="entry name" value="Prot_kinase_dom"/>
</dbReference>
<gene>
    <name evidence="15" type="primary">MAP2K1_2</name>
    <name evidence="15" type="ORF">Ciccas_009607</name>
</gene>
<evidence type="ECO:0000256" key="2">
    <source>
        <dbReference type="ARBA" id="ARBA00022679"/>
    </source>
</evidence>
<dbReference type="InterPro" id="IPR050915">
    <property type="entry name" value="MAP_kinase_kinase"/>
</dbReference>
<keyword evidence="2" id="KW-0808">Transferase</keyword>
<name>A0ABD2PXJ2_9PLAT</name>
<dbReference type="InterPro" id="IPR017441">
    <property type="entry name" value="Protein_kinase_ATP_BS"/>
</dbReference>
<evidence type="ECO:0000256" key="3">
    <source>
        <dbReference type="ARBA" id="ARBA00022741"/>
    </source>
</evidence>
<evidence type="ECO:0000256" key="5">
    <source>
        <dbReference type="ARBA" id="ARBA00022840"/>
    </source>
</evidence>
<dbReference type="AlphaFoldDB" id="A0ABD2PXJ2"/>
<evidence type="ECO:0000256" key="12">
    <source>
        <dbReference type="PROSITE-ProRule" id="PRU10141"/>
    </source>
</evidence>
<dbReference type="Proteomes" id="UP001626550">
    <property type="component" value="Unassembled WGS sequence"/>
</dbReference>
<feature type="binding site" evidence="12">
    <location>
        <position position="64"/>
    </location>
    <ligand>
        <name>ATP</name>
        <dbReference type="ChEBI" id="CHEBI:30616"/>
    </ligand>
</feature>
<dbReference type="PANTHER" id="PTHR47448">
    <property type="entry name" value="DUAL SPECIFICITY MITOGEN-ACTIVATED PROTEIN KINASE KINASE DSOR1-LIKE PROTEIN"/>
    <property type="match status" value="1"/>
</dbReference>
<comment type="similarity">
    <text evidence="7">Belongs to the protein kinase superfamily. STE Ser/Thr protein kinase family. MAP kinase kinase subfamily.</text>
</comment>
<comment type="catalytic activity">
    <reaction evidence="9">
        <text>L-seryl-[protein] + ATP = O-phospho-L-seryl-[protein] + ADP + H(+)</text>
        <dbReference type="Rhea" id="RHEA:17989"/>
        <dbReference type="Rhea" id="RHEA-COMP:9863"/>
        <dbReference type="Rhea" id="RHEA-COMP:11604"/>
        <dbReference type="ChEBI" id="CHEBI:15378"/>
        <dbReference type="ChEBI" id="CHEBI:29999"/>
        <dbReference type="ChEBI" id="CHEBI:30616"/>
        <dbReference type="ChEBI" id="CHEBI:83421"/>
        <dbReference type="ChEBI" id="CHEBI:456216"/>
        <dbReference type="EC" id="2.7.12.2"/>
    </reaction>
</comment>
<keyword evidence="3 12" id="KW-0547">Nucleotide-binding</keyword>
<proteinExistence type="inferred from homology"/>
<dbReference type="Gene3D" id="3.30.200.20">
    <property type="entry name" value="Phosphorylase Kinase, domain 1"/>
    <property type="match status" value="1"/>
</dbReference>
<reference evidence="15 16" key="1">
    <citation type="submission" date="2024-11" db="EMBL/GenBank/DDBJ databases">
        <title>Adaptive evolution of stress response genes in parasites aligns with host niche diversity.</title>
        <authorList>
            <person name="Hahn C."/>
            <person name="Resl P."/>
        </authorList>
    </citation>
    <scope>NUCLEOTIDE SEQUENCE [LARGE SCALE GENOMIC DNA]</scope>
    <source>
        <strain evidence="15">EGGRZ-B1_66</strain>
        <tissue evidence="15">Body</tissue>
    </source>
</reference>
<feature type="non-terminal residue" evidence="15">
    <location>
        <position position="1"/>
    </location>
</feature>
<dbReference type="EC" id="2.7.12.2" evidence="8"/>
<comment type="caution">
    <text evidence="15">The sequence shown here is derived from an EMBL/GenBank/DDBJ whole genome shotgun (WGS) entry which is preliminary data.</text>
</comment>
<keyword evidence="1 13" id="KW-0723">Serine/threonine-protein kinase</keyword>
<dbReference type="Gene3D" id="1.10.510.10">
    <property type="entry name" value="Transferase(Phosphotransferase) domain 1"/>
    <property type="match status" value="1"/>
</dbReference>
<evidence type="ECO:0000256" key="10">
    <source>
        <dbReference type="ARBA" id="ARBA00049299"/>
    </source>
</evidence>
<keyword evidence="6" id="KW-0829">Tyrosine-protein kinase</keyword>
<dbReference type="InterPro" id="IPR008271">
    <property type="entry name" value="Ser/Thr_kinase_AS"/>
</dbReference>
<evidence type="ECO:0000256" key="6">
    <source>
        <dbReference type="ARBA" id="ARBA00023137"/>
    </source>
</evidence>
<dbReference type="FunFam" id="3.30.200.20:FF:000040">
    <property type="entry name" value="Dual specificity mitogen-activated protein kinase kinase"/>
    <property type="match status" value="1"/>
</dbReference>
<evidence type="ECO:0000256" key="7">
    <source>
        <dbReference type="ARBA" id="ARBA00038035"/>
    </source>
</evidence>
<dbReference type="Pfam" id="PF00069">
    <property type="entry name" value="Pkinase"/>
    <property type="match status" value="1"/>
</dbReference>
<evidence type="ECO:0000256" key="8">
    <source>
        <dbReference type="ARBA" id="ARBA00038999"/>
    </source>
</evidence>
<dbReference type="PANTHER" id="PTHR47448:SF1">
    <property type="entry name" value="SERINE_THREONINE-PROTEIN KINASE STE7 HOMOLOG"/>
    <property type="match status" value="1"/>
</dbReference>
<dbReference type="SMART" id="SM00220">
    <property type="entry name" value="S_TKc"/>
    <property type="match status" value="1"/>
</dbReference>
<dbReference type="PROSITE" id="PS50011">
    <property type="entry name" value="PROTEIN_KINASE_DOM"/>
    <property type="match status" value="1"/>
</dbReference>
<evidence type="ECO:0000259" key="14">
    <source>
        <dbReference type="PROSITE" id="PS50011"/>
    </source>
</evidence>
<evidence type="ECO:0000313" key="16">
    <source>
        <dbReference type="Proteomes" id="UP001626550"/>
    </source>
</evidence>
<dbReference type="GO" id="GO:0005524">
    <property type="term" value="F:ATP binding"/>
    <property type="evidence" value="ECO:0007669"/>
    <property type="project" value="UniProtKB-UniRule"/>
</dbReference>
<evidence type="ECO:0000313" key="15">
    <source>
        <dbReference type="EMBL" id="KAL3311808.1"/>
    </source>
</evidence>
<evidence type="ECO:0000256" key="1">
    <source>
        <dbReference type="ARBA" id="ARBA00022527"/>
    </source>
</evidence>
<organism evidence="15 16">
    <name type="scientific">Cichlidogyrus casuarinus</name>
    <dbReference type="NCBI Taxonomy" id="1844966"/>
    <lineage>
        <taxon>Eukaryota</taxon>
        <taxon>Metazoa</taxon>
        <taxon>Spiralia</taxon>
        <taxon>Lophotrochozoa</taxon>
        <taxon>Platyhelminthes</taxon>
        <taxon>Monogenea</taxon>
        <taxon>Monopisthocotylea</taxon>
        <taxon>Dactylogyridea</taxon>
        <taxon>Ancyrocephalidae</taxon>
        <taxon>Cichlidogyrus</taxon>
    </lineage>
</organism>
<dbReference type="EMBL" id="JBJKFK010002006">
    <property type="protein sequence ID" value="KAL3311808.1"/>
    <property type="molecule type" value="Genomic_DNA"/>
</dbReference>
<dbReference type="GO" id="GO:0004708">
    <property type="term" value="F:MAP kinase kinase activity"/>
    <property type="evidence" value="ECO:0007669"/>
    <property type="project" value="UniProtKB-EC"/>
</dbReference>
<protein>
    <recommendedName>
        <fullName evidence="8">mitogen-activated protein kinase kinase</fullName>
        <ecNumber evidence="8">2.7.12.2</ecNumber>
    </recommendedName>
</protein>
<dbReference type="PROSITE" id="PS00108">
    <property type="entry name" value="PROTEIN_KINASE_ST"/>
    <property type="match status" value="1"/>
</dbReference>
<comment type="catalytic activity">
    <reaction evidence="10">
        <text>L-threonyl-[protein] + ATP = O-phospho-L-threonyl-[protein] + ADP + H(+)</text>
        <dbReference type="Rhea" id="RHEA:46608"/>
        <dbReference type="Rhea" id="RHEA-COMP:11060"/>
        <dbReference type="Rhea" id="RHEA-COMP:11605"/>
        <dbReference type="ChEBI" id="CHEBI:15378"/>
        <dbReference type="ChEBI" id="CHEBI:30013"/>
        <dbReference type="ChEBI" id="CHEBI:30616"/>
        <dbReference type="ChEBI" id="CHEBI:61977"/>
        <dbReference type="ChEBI" id="CHEBI:456216"/>
        <dbReference type="EC" id="2.7.12.2"/>
    </reaction>
</comment>
<evidence type="ECO:0000256" key="9">
    <source>
        <dbReference type="ARBA" id="ARBA00049014"/>
    </source>
</evidence>
<keyword evidence="16" id="KW-1185">Reference proteome</keyword>
<dbReference type="InterPro" id="IPR011009">
    <property type="entry name" value="Kinase-like_dom_sf"/>
</dbReference>